<dbReference type="Gene3D" id="3.30.70.270">
    <property type="match status" value="1"/>
</dbReference>
<reference evidence="6" key="1">
    <citation type="journal article" date="2022" name="Int. J. Mol. Sci.">
        <title>Draft Genome of Tanacetum Coccineum: Genomic Comparison of Closely Related Tanacetum-Family Plants.</title>
        <authorList>
            <person name="Yamashiro T."/>
            <person name="Shiraishi A."/>
            <person name="Nakayama K."/>
            <person name="Satake H."/>
        </authorList>
    </citation>
    <scope>NUCLEOTIDE SEQUENCE</scope>
</reference>
<dbReference type="SUPFAM" id="SSF56672">
    <property type="entry name" value="DNA/RNA polymerases"/>
    <property type="match status" value="1"/>
</dbReference>
<dbReference type="PANTHER" id="PTHR37984">
    <property type="entry name" value="PROTEIN CBG26694"/>
    <property type="match status" value="1"/>
</dbReference>
<feature type="coiled-coil region" evidence="2">
    <location>
        <begin position="51"/>
        <end position="78"/>
    </location>
</feature>
<dbReference type="Proteomes" id="UP001151760">
    <property type="component" value="Unassembled WGS sequence"/>
</dbReference>
<feature type="compositionally biased region" description="Polar residues" evidence="3">
    <location>
        <begin position="127"/>
        <end position="146"/>
    </location>
</feature>
<feature type="domain" description="Reverse transcriptase" evidence="4">
    <location>
        <begin position="267"/>
        <end position="392"/>
    </location>
</feature>
<keyword evidence="2" id="KW-0175">Coiled coil</keyword>
<evidence type="ECO:0000313" key="6">
    <source>
        <dbReference type="EMBL" id="GJS89646.1"/>
    </source>
</evidence>
<dbReference type="Pfam" id="PF17919">
    <property type="entry name" value="RT_RNaseH_2"/>
    <property type="match status" value="1"/>
</dbReference>
<evidence type="ECO:0000256" key="2">
    <source>
        <dbReference type="SAM" id="Coils"/>
    </source>
</evidence>
<accession>A0ABQ4ZIT6</accession>
<sequence length="705" mass="80395">MGLILRMTPSAKIKAINELLEHSLSWYKEEEYKKHDFNKVLKHIHDFEHNISILNEEVRMVQHQYRTLNNKRDSLLEETGVGALPSFTKTNPKGLAHDITTRSGLNYQPPKNPLEDSNGLQNITTEQSPTIEKITPEQTHNSTKKTNPPIPFPNRLKKEKEKELFQKFLRNLQQLHINIPLIEALEQMPKYAKFMKDLLLKKGMGSEASKIILNEQCSAIILNKVPPKEKDPGGFTIPCVIGQSGVTKALADLRACISLMPYLIFLRLNLGNEYYCFLDGFYEYFQIHLAPKDQEKTTFTCHYGTFAYRRIPFGLCNAPATFQRCMTAIFHDMCEDFMEVFMDDFSVFENSFGTCLNNLSKMLARCEETNLVLNWEKCHFMVKKGIVLGHKISKAGIDVDKAKVDVIASLPYPTNIKDECIKSFDILQGKLITALVIFAPNWDLDFELWCDASNYAVGAVLGQRIKKKFCPIYYAMVYTDHSALKYLFSKQDAKPRLIRSVLLLQEFTIKIKDKKGIQNLAADHLSRLENPGLEELNEDTIQDNFPDKHLMVIRLKNTETDQWTVNGNKKERADKLDDALWAFRTAYKTPIGNTPFRIAIKSLQGDGDNLIDFSLISNLEAMLREFLVLLEGKQKSNGRIFDNIKYLILFGGEMQESDKEQGKKDLKCSTTINRGLIQANPTSLSPQTIGEATKASNLQRIPPGV</sequence>
<evidence type="ECO:0000256" key="3">
    <source>
        <dbReference type="SAM" id="MobiDB-lite"/>
    </source>
</evidence>
<dbReference type="InterPro" id="IPR000477">
    <property type="entry name" value="RT_dom"/>
</dbReference>
<evidence type="ECO:0000259" key="5">
    <source>
        <dbReference type="Pfam" id="PF17919"/>
    </source>
</evidence>
<dbReference type="CDD" id="cd01647">
    <property type="entry name" value="RT_LTR"/>
    <property type="match status" value="1"/>
</dbReference>
<keyword evidence="6" id="KW-0808">Transferase</keyword>
<reference evidence="6" key="2">
    <citation type="submission" date="2022-01" db="EMBL/GenBank/DDBJ databases">
        <authorList>
            <person name="Yamashiro T."/>
            <person name="Shiraishi A."/>
            <person name="Satake H."/>
            <person name="Nakayama K."/>
        </authorList>
    </citation>
    <scope>NUCLEOTIDE SEQUENCE</scope>
</reference>
<feature type="domain" description="Reverse transcriptase/retrotransposon-derived protein RNase H-like" evidence="5">
    <location>
        <begin position="417"/>
        <end position="475"/>
    </location>
</feature>
<keyword evidence="6" id="KW-0695">RNA-directed DNA polymerase</keyword>
<evidence type="ECO:0000259" key="4">
    <source>
        <dbReference type="Pfam" id="PF00078"/>
    </source>
</evidence>
<organism evidence="6 7">
    <name type="scientific">Tanacetum coccineum</name>
    <dbReference type="NCBI Taxonomy" id="301880"/>
    <lineage>
        <taxon>Eukaryota</taxon>
        <taxon>Viridiplantae</taxon>
        <taxon>Streptophyta</taxon>
        <taxon>Embryophyta</taxon>
        <taxon>Tracheophyta</taxon>
        <taxon>Spermatophyta</taxon>
        <taxon>Magnoliopsida</taxon>
        <taxon>eudicotyledons</taxon>
        <taxon>Gunneridae</taxon>
        <taxon>Pentapetalae</taxon>
        <taxon>asterids</taxon>
        <taxon>campanulids</taxon>
        <taxon>Asterales</taxon>
        <taxon>Asteraceae</taxon>
        <taxon>Asteroideae</taxon>
        <taxon>Anthemideae</taxon>
        <taxon>Anthemidinae</taxon>
        <taxon>Tanacetum</taxon>
    </lineage>
</organism>
<name>A0ABQ4ZIT6_9ASTR</name>
<protein>
    <submittedName>
        <fullName evidence="6">Reverse transcriptase domain-containing protein</fullName>
    </submittedName>
</protein>
<dbReference type="GO" id="GO:0003964">
    <property type="term" value="F:RNA-directed DNA polymerase activity"/>
    <property type="evidence" value="ECO:0007669"/>
    <property type="project" value="UniProtKB-KW"/>
</dbReference>
<dbReference type="EMBL" id="BQNB010011365">
    <property type="protein sequence ID" value="GJS89646.1"/>
    <property type="molecule type" value="Genomic_DNA"/>
</dbReference>
<evidence type="ECO:0000313" key="7">
    <source>
        <dbReference type="Proteomes" id="UP001151760"/>
    </source>
</evidence>
<gene>
    <name evidence="6" type="ORF">Tco_0772282</name>
</gene>
<keyword evidence="1" id="KW-0511">Multifunctional enzyme</keyword>
<dbReference type="InterPro" id="IPR043128">
    <property type="entry name" value="Rev_trsase/Diguanyl_cyclase"/>
</dbReference>
<keyword evidence="7" id="KW-1185">Reference proteome</keyword>
<dbReference type="InterPro" id="IPR050951">
    <property type="entry name" value="Retrovirus_Pol_polyprotein"/>
</dbReference>
<dbReference type="Pfam" id="PF00078">
    <property type="entry name" value="RVT_1"/>
    <property type="match status" value="1"/>
</dbReference>
<dbReference type="Gene3D" id="3.10.10.10">
    <property type="entry name" value="HIV Type 1 Reverse Transcriptase, subunit A, domain 1"/>
    <property type="match status" value="1"/>
</dbReference>
<evidence type="ECO:0000256" key="1">
    <source>
        <dbReference type="ARBA" id="ARBA00023268"/>
    </source>
</evidence>
<dbReference type="PANTHER" id="PTHR37984:SF5">
    <property type="entry name" value="PROTEIN NYNRIN-LIKE"/>
    <property type="match status" value="1"/>
</dbReference>
<proteinExistence type="predicted"/>
<comment type="caution">
    <text evidence="6">The sequence shown here is derived from an EMBL/GenBank/DDBJ whole genome shotgun (WGS) entry which is preliminary data.</text>
</comment>
<feature type="region of interest" description="Disordered" evidence="3">
    <location>
        <begin position="127"/>
        <end position="154"/>
    </location>
</feature>
<keyword evidence="6" id="KW-0548">Nucleotidyltransferase</keyword>
<dbReference type="InterPro" id="IPR043502">
    <property type="entry name" value="DNA/RNA_pol_sf"/>
</dbReference>
<dbReference type="InterPro" id="IPR041577">
    <property type="entry name" value="RT_RNaseH_2"/>
</dbReference>